<dbReference type="Proteomes" id="UP000562492">
    <property type="component" value="Unassembled WGS sequence"/>
</dbReference>
<name>A0ABR6RAA4_9BURK</name>
<keyword evidence="3" id="KW-1185">Reference proteome</keyword>
<comment type="caution">
    <text evidence="2">The sequence shown here is derived from an EMBL/GenBank/DDBJ whole genome shotgun (WGS) entry which is preliminary data.</text>
</comment>
<organism evidence="2 3">
    <name type="scientific">Comamonas odontotermitis</name>
    <dbReference type="NCBI Taxonomy" id="379895"/>
    <lineage>
        <taxon>Bacteria</taxon>
        <taxon>Pseudomonadati</taxon>
        <taxon>Pseudomonadota</taxon>
        <taxon>Betaproteobacteria</taxon>
        <taxon>Burkholderiales</taxon>
        <taxon>Comamonadaceae</taxon>
        <taxon>Comamonas</taxon>
    </lineage>
</organism>
<dbReference type="Pfam" id="PF21813">
    <property type="entry name" value="DUF6882"/>
    <property type="match status" value="1"/>
</dbReference>
<gene>
    <name evidence="2" type="ORF">HNP33_000139</name>
</gene>
<sequence>MGLWQKLFGWLNPSAPTAAHTEAGAALQTAPGASPPGYQAAHEPAFDPHAELVAPTPVADEREMPGRADGAQFQDAEDAAAQDSNQPDLFEAAAQAEAARLAAIPPVINNPGLRDALSTYAGIAWDRQIDFAEKVGDRPWSADTSQGLIAFGDDLRFRMQVLGSYAFESGTWQWIWANTQAEVAPAFTEVARQLLGFGNAQQLALFTQPRSALREEDLHTIGLIAAGADESAGYYLGNYGEGILLALIDPGHGLPAPAASKPERVLTVVPQLISEFELNHRLLLRHYLEAKGFAVQDEDGQITASQGANRVNAKLDAQGRITAINGSLH</sequence>
<evidence type="ECO:0000313" key="2">
    <source>
        <dbReference type="EMBL" id="MBB6576091.1"/>
    </source>
</evidence>
<evidence type="ECO:0000313" key="3">
    <source>
        <dbReference type="Proteomes" id="UP000562492"/>
    </source>
</evidence>
<dbReference type="InterPro" id="IPR049249">
    <property type="entry name" value="DUF6882"/>
</dbReference>
<feature type="region of interest" description="Disordered" evidence="1">
    <location>
        <begin position="21"/>
        <end position="43"/>
    </location>
</feature>
<proteinExistence type="predicted"/>
<accession>A0ABR6RAA4</accession>
<feature type="compositionally biased region" description="Low complexity" evidence="1">
    <location>
        <begin position="21"/>
        <end position="30"/>
    </location>
</feature>
<reference evidence="2 3" key="1">
    <citation type="submission" date="2020-08" db="EMBL/GenBank/DDBJ databases">
        <title>Functional genomics of gut bacteria from endangered species of beetles.</title>
        <authorList>
            <person name="Carlos-Shanley C."/>
        </authorList>
    </citation>
    <scope>NUCLEOTIDE SEQUENCE [LARGE SCALE GENOMIC DNA]</scope>
    <source>
        <strain evidence="2 3">S00124</strain>
    </source>
</reference>
<dbReference type="RefSeq" id="WP_184704229.1">
    <property type="nucleotide sequence ID" value="NZ_JACHKZ010000001.1"/>
</dbReference>
<dbReference type="EMBL" id="JACHKZ010000001">
    <property type="protein sequence ID" value="MBB6576091.1"/>
    <property type="molecule type" value="Genomic_DNA"/>
</dbReference>
<protein>
    <submittedName>
        <fullName evidence="2">Uncharacterized protein</fullName>
    </submittedName>
</protein>
<evidence type="ECO:0000256" key="1">
    <source>
        <dbReference type="SAM" id="MobiDB-lite"/>
    </source>
</evidence>